<evidence type="ECO:0000313" key="3">
    <source>
        <dbReference type="Proteomes" id="UP001596528"/>
    </source>
</evidence>
<organism evidence="2 3">
    <name type="scientific">Paenibacillus thermoaerophilus</name>
    <dbReference type="NCBI Taxonomy" id="1215385"/>
    <lineage>
        <taxon>Bacteria</taxon>
        <taxon>Bacillati</taxon>
        <taxon>Bacillota</taxon>
        <taxon>Bacilli</taxon>
        <taxon>Bacillales</taxon>
        <taxon>Paenibacillaceae</taxon>
        <taxon>Paenibacillus</taxon>
    </lineage>
</organism>
<name>A0ABW2V1R4_9BACL</name>
<keyword evidence="3" id="KW-1185">Reference proteome</keyword>
<gene>
    <name evidence="2" type="ORF">ACFQWB_01905</name>
</gene>
<dbReference type="Proteomes" id="UP001596528">
    <property type="component" value="Unassembled WGS sequence"/>
</dbReference>
<keyword evidence="1" id="KW-1133">Transmembrane helix</keyword>
<dbReference type="RefSeq" id="WP_138787741.1">
    <property type="nucleotide sequence ID" value="NZ_JBHTGQ010000002.1"/>
</dbReference>
<evidence type="ECO:0000313" key="2">
    <source>
        <dbReference type="EMBL" id="MFC7748701.1"/>
    </source>
</evidence>
<feature type="transmembrane region" description="Helical" evidence="1">
    <location>
        <begin position="39"/>
        <end position="61"/>
    </location>
</feature>
<evidence type="ECO:0000256" key="1">
    <source>
        <dbReference type="SAM" id="Phobius"/>
    </source>
</evidence>
<dbReference type="EMBL" id="JBHTGQ010000002">
    <property type="protein sequence ID" value="MFC7748701.1"/>
    <property type="molecule type" value="Genomic_DNA"/>
</dbReference>
<comment type="caution">
    <text evidence="2">The sequence shown here is derived from an EMBL/GenBank/DDBJ whole genome shotgun (WGS) entry which is preliminary data.</text>
</comment>
<proteinExistence type="predicted"/>
<protein>
    <submittedName>
        <fullName evidence="2">SigmaY antisigma factor component</fullName>
    </submittedName>
</protein>
<reference evidence="3" key="1">
    <citation type="journal article" date="2019" name="Int. J. Syst. Evol. Microbiol.">
        <title>The Global Catalogue of Microorganisms (GCM) 10K type strain sequencing project: providing services to taxonomists for standard genome sequencing and annotation.</title>
        <authorList>
            <consortium name="The Broad Institute Genomics Platform"/>
            <consortium name="The Broad Institute Genome Sequencing Center for Infectious Disease"/>
            <person name="Wu L."/>
            <person name="Ma J."/>
        </authorList>
    </citation>
    <scope>NUCLEOTIDE SEQUENCE [LARGE SCALE GENOMIC DNA]</scope>
    <source>
        <strain evidence="3">JCM 18657</strain>
    </source>
</reference>
<feature type="transmembrane region" description="Helical" evidence="1">
    <location>
        <begin position="6"/>
        <end position="27"/>
    </location>
</feature>
<keyword evidence="1" id="KW-0472">Membrane</keyword>
<sequence>MNTHPTAPWWLWVVLLAVLFAQGSFLFGHARRHGRFPWIWGLWGFVSFPLPTIVYVLYYAWTGKRNGGHDKSGGEAP</sequence>
<accession>A0ABW2V1R4</accession>
<keyword evidence="1" id="KW-0812">Transmembrane</keyword>